<evidence type="ECO:0000313" key="19">
    <source>
        <dbReference type="RefSeq" id="XP_020091453.1"/>
    </source>
</evidence>
<dbReference type="Pfam" id="PF03054">
    <property type="entry name" value="tRNA_Me_trans"/>
    <property type="match status" value="1"/>
</dbReference>
<dbReference type="InterPro" id="IPR022955">
    <property type="entry name" value="GMP_synthase"/>
</dbReference>
<feature type="binding site" evidence="14">
    <location>
        <begin position="252"/>
        <end position="258"/>
    </location>
    <ligand>
        <name>ATP</name>
        <dbReference type="ChEBI" id="CHEBI:30616"/>
    </ligand>
</feature>
<evidence type="ECO:0000256" key="3">
    <source>
        <dbReference type="ARBA" id="ARBA00021562"/>
    </source>
</evidence>
<dbReference type="InterPro" id="IPR029062">
    <property type="entry name" value="Class_I_gatase-like"/>
</dbReference>
<keyword evidence="6 14" id="KW-0332">GMP biosynthesis</keyword>
<evidence type="ECO:0000256" key="1">
    <source>
        <dbReference type="ARBA" id="ARBA00005153"/>
    </source>
</evidence>
<dbReference type="NCBIfam" id="NF000848">
    <property type="entry name" value="PRK00074.1"/>
    <property type="match status" value="1"/>
</dbReference>
<dbReference type="AlphaFoldDB" id="A0A199W9Q0"/>
<dbReference type="PRINTS" id="PR00097">
    <property type="entry name" value="ANTSNTHASEII"/>
</dbReference>
<dbReference type="UniPathway" id="UPA00189">
    <property type="reaction ID" value="UER00296"/>
</dbReference>
<evidence type="ECO:0000256" key="11">
    <source>
        <dbReference type="ARBA" id="ARBA00031356"/>
    </source>
</evidence>
<comment type="function">
    <text evidence="12">Catalyzes the conversion of xanthine monophosphate (XMP) to GMP in the presence of glutamine and ATP through an adenyl-XMP intermediate.</text>
</comment>
<comment type="pathway">
    <text evidence="1">Purine metabolism; GMP biosynthesis; GMP from XMP (L-Gln route): step 1/1.</text>
</comment>
<dbReference type="STRING" id="4615.A0A199W9Q0"/>
<dbReference type="Gramene" id="Aco010622.1.mrna1">
    <property type="protein sequence ID" value="Aco010622.1.mrna1"/>
    <property type="gene ID" value="Aco010622.1.path1"/>
</dbReference>
<protein>
    <recommendedName>
        <fullName evidence="3">GMP synthase [glutamine-hydrolyzing]</fullName>
        <ecNumber evidence="2">6.3.5.2</ecNumber>
    </recommendedName>
    <alternativeName>
        <fullName evidence="10">GMP synthetase</fullName>
    </alternativeName>
    <alternativeName>
        <fullName evidence="11">Glutamine amidotransferase</fullName>
    </alternativeName>
</protein>
<dbReference type="GeneID" id="109712345"/>
<dbReference type="PROSITE" id="PS51553">
    <property type="entry name" value="GMPS_ATP_PPASE"/>
    <property type="match status" value="1"/>
</dbReference>
<keyword evidence="8 14" id="KW-0067">ATP-binding</keyword>
<dbReference type="InterPro" id="IPR014729">
    <property type="entry name" value="Rossmann-like_a/b/a_fold"/>
</dbReference>
<dbReference type="OrthoDB" id="1724632at2759"/>
<dbReference type="SUPFAM" id="SSF54810">
    <property type="entry name" value="GMP synthetase C-terminal dimerisation domain"/>
    <property type="match status" value="1"/>
</dbReference>
<name>A0A199W9Q0_ANACO</name>
<evidence type="ECO:0000313" key="18">
    <source>
        <dbReference type="Proteomes" id="UP000515123"/>
    </source>
</evidence>
<reference evidence="19" key="2">
    <citation type="submission" date="2025-04" db="UniProtKB">
        <authorList>
            <consortium name="RefSeq"/>
        </authorList>
    </citation>
    <scope>IDENTIFICATION</scope>
    <source>
        <tissue evidence="19">Leaf</tissue>
    </source>
</reference>
<dbReference type="NCBIfam" id="TIGR00884">
    <property type="entry name" value="guaA_Cterm"/>
    <property type="match status" value="1"/>
</dbReference>
<dbReference type="InterPro" id="IPR004739">
    <property type="entry name" value="GMP_synth_GATase"/>
</dbReference>
<dbReference type="FunFam" id="3.40.50.880:FF:000001">
    <property type="entry name" value="GMP synthase [glutamine-hydrolyzing]"/>
    <property type="match status" value="1"/>
</dbReference>
<evidence type="ECO:0000256" key="4">
    <source>
        <dbReference type="ARBA" id="ARBA00022598"/>
    </source>
</evidence>
<dbReference type="GO" id="GO:0005829">
    <property type="term" value="C:cytosol"/>
    <property type="evidence" value="ECO:0007669"/>
    <property type="project" value="TreeGrafter"/>
</dbReference>
<evidence type="ECO:0000256" key="9">
    <source>
        <dbReference type="ARBA" id="ARBA00022962"/>
    </source>
</evidence>
<comment type="catalytic activity">
    <reaction evidence="13">
        <text>XMP + L-glutamine + ATP + H2O = GMP + L-glutamate + AMP + diphosphate + 2 H(+)</text>
        <dbReference type="Rhea" id="RHEA:11680"/>
        <dbReference type="ChEBI" id="CHEBI:15377"/>
        <dbReference type="ChEBI" id="CHEBI:15378"/>
        <dbReference type="ChEBI" id="CHEBI:29985"/>
        <dbReference type="ChEBI" id="CHEBI:30616"/>
        <dbReference type="ChEBI" id="CHEBI:33019"/>
        <dbReference type="ChEBI" id="CHEBI:57464"/>
        <dbReference type="ChEBI" id="CHEBI:58115"/>
        <dbReference type="ChEBI" id="CHEBI:58359"/>
        <dbReference type="ChEBI" id="CHEBI:456215"/>
        <dbReference type="EC" id="6.3.5.2"/>
    </reaction>
</comment>
<dbReference type="Gene3D" id="3.40.50.620">
    <property type="entry name" value="HUPs"/>
    <property type="match status" value="1"/>
</dbReference>
<dbReference type="FunFam" id="3.40.50.620:FF:000001">
    <property type="entry name" value="GMP synthase [glutamine-hydrolyzing]"/>
    <property type="match status" value="1"/>
</dbReference>
<dbReference type="CDD" id="cd01997">
    <property type="entry name" value="GMP_synthase_C"/>
    <property type="match status" value="1"/>
</dbReference>
<proteinExistence type="inferred from homology"/>
<dbReference type="SUPFAM" id="SSF52402">
    <property type="entry name" value="Adenine nucleotide alpha hydrolases-like"/>
    <property type="match status" value="1"/>
</dbReference>
<accession>A0A199W9Q0</accession>
<keyword evidence="7 14" id="KW-0658">Purine biosynthesis</keyword>
<evidence type="ECO:0000256" key="14">
    <source>
        <dbReference type="PROSITE-ProRule" id="PRU00886"/>
    </source>
</evidence>
<dbReference type="PROSITE" id="PS51273">
    <property type="entry name" value="GATASE_TYPE_1"/>
    <property type="match status" value="1"/>
</dbReference>
<dbReference type="Gene3D" id="3.40.50.880">
    <property type="match status" value="1"/>
</dbReference>
<dbReference type="RefSeq" id="XP_020091453.1">
    <property type="nucleotide sequence ID" value="XM_020235864.1"/>
</dbReference>
<evidence type="ECO:0000256" key="2">
    <source>
        <dbReference type="ARBA" id="ARBA00012746"/>
    </source>
</evidence>
<evidence type="ECO:0000313" key="16">
    <source>
        <dbReference type="EMBL" id="OAY85956.1"/>
    </source>
</evidence>
<evidence type="ECO:0000256" key="10">
    <source>
        <dbReference type="ARBA" id="ARBA00030464"/>
    </source>
</evidence>
<gene>
    <name evidence="19" type="primary">LOC109712345</name>
    <name evidence="16" type="ORF">ACMD2_05069</name>
</gene>
<keyword evidence="18" id="KW-1185">Reference proteome</keyword>
<evidence type="ECO:0000256" key="8">
    <source>
        <dbReference type="ARBA" id="ARBA00022840"/>
    </source>
</evidence>
<dbReference type="SUPFAM" id="SSF52317">
    <property type="entry name" value="Class I glutamine amidotransferase-like"/>
    <property type="match status" value="1"/>
</dbReference>
<dbReference type="GO" id="GO:0005524">
    <property type="term" value="F:ATP binding"/>
    <property type="evidence" value="ECO:0007669"/>
    <property type="project" value="UniProtKB-UniRule"/>
</dbReference>
<evidence type="ECO:0000313" key="17">
    <source>
        <dbReference type="Proteomes" id="UP000092600"/>
    </source>
</evidence>
<organism evidence="16 17">
    <name type="scientific">Ananas comosus</name>
    <name type="common">Pineapple</name>
    <name type="synonym">Ananas ananas</name>
    <dbReference type="NCBI Taxonomy" id="4615"/>
    <lineage>
        <taxon>Eukaryota</taxon>
        <taxon>Viridiplantae</taxon>
        <taxon>Streptophyta</taxon>
        <taxon>Embryophyta</taxon>
        <taxon>Tracheophyta</taxon>
        <taxon>Spermatophyta</taxon>
        <taxon>Magnoliopsida</taxon>
        <taxon>Liliopsida</taxon>
        <taxon>Poales</taxon>
        <taxon>Bromeliaceae</taxon>
        <taxon>Bromelioideae</taxon>
        <taxon>Ananas</taxon>
    </lineage>
</organism>
<dbReference type="GO" id="GO:0003921">
    <property type="term" value="F:GMP synthase activity"/>
    <property type="evidence" value="ECO:0007669"/>
    <property type="project" value="InterPro"/>
</dbReference>
<sequence length="551" mass="59982">MAKPSAAAAGGGGAVTATAAGGNLVLVLDYGSQYTHLITRRIRQLSVLSLCISGTSPLSSISDLRPRAVVLSGGPHSVHTDAAPSFPDGFLRYAEENGVPVLGICYGMQLLVQKLGGVVAVGEKQEYGKMEIAVAADAGGSGLYGPDAAGGHQTVWMSHGDEVVRLPEGFNVVARSVQGSVAAIADPSRKFYGLQYHPEVTHSTQGMETLQHFLFDVCGVTADWKMQDVLEEEIRVINGMVGSDEHVICALSGGVDSTVAATLIHKAIGDRLHCVFVDNGLLRYKERERVMSTFERDLHLPVTCIDASEQFLSKLKGVKDPEMKRKIIGREFIAIFDDFAHELEQKLGKRPTFLVQGTLYPDVIESCPPPGSGRTHSHTIKSHHNVGGLPKDMKLKLIEPLKLLFKDEVRTLGSILNVPDSFLKRHPFPGPGLAVRVLGDVTEGNALEILRQVDEIFIQSIRDAGLYDSIWQAFAVFLPVQSVGVQGDQRTHSHVVVLRAITSEDGMTADWYYFDQKFLVDVVRKICNNVRGVNRVCQDITSKPPATVEWE</sequence>
<dbReference type="Proteomes" id="UP000092600">
    <property type="component" value="Unassembled WGS sequence"/>
</dbReference>
<dbReference type="PANTHER" id="PTHR11922">
    <property type="entry name" value="GMP SYNTHASE-RELATED"/>
    <property type="match status" value="1"/>
</dbReference>
<dbReference type="PANTHER" id="PTHR11922:SF2">
    <property type="entry name" value="GMP SYNTHASE [GLUTAMINE-HYDROLYZING]"/>
    <property type="match status" value="1"/>
</dbReference>
<feature type="domain" description="GMPS ATP-PPase" evidence="15">
    <location>
        <begin position="224"/>
        <end position="425"/>
    </location>
</feature>
<evidence type="ECO:0000256" key="5">
    <source>
        <dbReference type="ARBA" id="ARBA00022741"/>
    </source>
</evidence>
<dbReference type="Gene3D" id="3.30.300.10">
    <property type="match status" value="1"/>
</dbReference>
<dbReference type="FunFam" id="3.30.300.10:FF:000002">
    <property type="entry name" value="GMP synthase [glutamine-hydrolyzing]"/>
    <property type="match status" value="1"/>
</dbReference>
<dbReference type="InterPro" id="IPR025777">
    <property type="entry name" value="GMPS_ATP_PPase_dom"/>
</dbReference>
<evidence type="ECO:0000256" key="13">
    <source>
        <dbReference type="ARBA" id="ARBA00049404"/>
    </source>
</evidence>
<evidence type="ECO:0000259" key="15">
    <source>
        <dbReference type="PROSITE" id="PS51553"/>
    </source>
</evidence>
<dbReference type="NCBIfam" id="TIGR00888">
    <property type="entry name" value="guaA_Nterm"/>
    <property type="match status" value="1"/>
</dbReference>
<evidence type="ECO:0000256" key="6">
    <source>
        <dbReference type="ARBA" id="ARBA00022749"/>
    </source>
</evidence>
<evidence type="ECO:0000256" key="7">
    <source>
        <dbReference type="ARBA" id="ARBA00022755"/>
    </source>
</evidence>
<dbReference type="Pfam" id="PF00117">
    <property type="entry name" value="GATase"/>
    <property type="match status" value="1"/>
</dbReference>
<dbReference type="PRINTS" id="PR00096">
    <property type="entry name" value="GATASE"/>
</dbReference>
<dbReference type="InterPro" id="IPR001674">
    <property type="entry name" value="GMP_synth_C"/>
</dbReference>
<dbReference type="EC" id="6.3.5.2" evidence="2"/>
<dbReference type="EMBL" id="LSRQ01000022">
    <property type="protein sequence ID" value="OAY85956.1"/>
    <property type="molecule type" value="Genomic_DNA"/>
</dbReference>
<dbReference type="Proteomes" id="UP000515123">
    <property type="component" value="Linkage group 7"/>
</dbReference>
<dbReference type="HAMAP" id="MF_00344">
    <property type="entry name" value="GMP_synthase"/>
    <property type="match status" value="1"/>
</dbReference>
<keyword evidence="9" id="KW-0315">Glutamine amidotransferase</keyword>
<dbReference type="InterPro" id="IPR017926">
    <property type="entry name" value="GATASE"/>
</dbReference>
<keyword evidence="5 14" id="KW-0547">Nucleotide-binding</keyword>
<evidence type="ECO:0000256" key="12">
    <source>
        <dbReference type="ARBA" id="ARBA00044933"/>
    </source>
</evidence>
<dbReference type="Pfam" id="PF00958">
    <property type="entry name" value="GMP_synt_C"/>
    <property type="match status" value="1"/>
</dbReference>
<dbReference type="CDD" id="cd01742">
    <property type="entry name" value="GATase1_GMP_Synthase"/>
    <property type="match status" value="1"/>
</dbReference>
<reference evidence="16 17" key="1">
    <citation type="journal article" date="2016" name="DNA Res.">
        <title>The draft genome of MD-2 pineapple using hybrid error correction of long reads.</title>
        <authorList>
            <person name="Redwan R.M."/>
            <person name="Saidin A."/>
            <person name="Kumar S.V."/>
        </authorList>
    </citation>
    <scope>NUCLEOTIDE SEQUENCE [LARGE SCALE GENOMIC DNA]</scope>
    <source>
        <strain evidence="17">cv. MD2</strain>
        <tissue evidence="16">Leaf</tissue>
    </source>
</reference>
<keyword evidence="4" id="KW-0436">Ligase</keyword>